<dbReference type="PANTHER" id="PTHR38831">
    <property type="entry name" value="TYPE II SECRETION SYSTEM PROTEIN K"/>
    <property type="match status" value="1"/>
</dbReference>
<dbReference type="PANTHER" id="PTHR38831:SF1">
    <property type="entry name" value="TYPE II SECRETION SYSTEM PROTEIN K-RELATED"/>
    <property type="match status" value="1"/>
</dbReference>
<comment type="caution">
    <text evidence="2">The sequence shown here is derived from an EMBL/GenBank/DDBJ whole genome shotgun (WGS) entry which is preliminary data.</text>
</comment>
<protein>
    <submittedName>
        <fullName evidence="2">General secretion pathway protein GspK</fullName>
    </submittedName>
</protein>
<gene>
    <name evidence="2" type="ORF">KRX52_02170</name>
</gene>
<sequence>MVSVLWLLVLLSMLVINLSAGSRTELQLAGNLRQASSARHVTEAGVNWGMWSLMQTNNAGWLADGSSRTMELDGISVEVALFDEQGKIDLNEAGPQLLQGLFESVGQDKKTAEALAAAVIDWRDEDQLLTPLGAEKEEYEAAGLIGPSNDSFEELKDLLKVLGMTEELYHQVLPALTIYSKRAEVNPLVAPRVVLLALPGIEPGSIDRFIEERRRNFESGQRPPILNGVDPLILTPNAPGVNYSIVTKTTVSPTVQIRQHLLVHRRGGGQGFEVMQSTQLE</sequence>
<evidence type="ECO:0000259" key="1">
    <source>
        <dbReference type="Pfam" id="PF21687"/>
    </source>
</evidence>
<keyword evidence="3" id="KW-1185">Reference proteome</keyword>
<accession>A0ABS6MT80</accession>
<dbReference type="EMBL" id="JAHRGL010000002">
    <property type="protein sequence ID" value="MBV2131599.1"/>
    <property type="molecule type" value="Genomic_DNA"/>
</dbReference>
<proteinExistence type="predicted"/>
<dbReference type="Proteomes" id="UP000813068">
    <property type="component" value="Unassembled WGS sequence"/>
</dbReference>
<feature type="domain" description="T2SS protein K first SAM-like" evidence="1">
    <location>
        <begin position="90"/>
        <end position="179"/>
    </location>
</feature>
<organism evidence="2 3">
    <name type="scientific">Geopseudomonas aromaticivorans</name>
    <dbReference type="NCBI Taxonomy" id="2849492"/>
    <lineage>
        <taxon>Bacteria</taxon>
        <taxon>Pseudomonadati</taxon>
        <taxon>Pseudomonadota</taxon>
        <taxon>Gammaproteobacteria</taxon>
        <taxon>Pseudomonadales</taxon>
        <taxon>Pseudomonadaceae</taxon>
        <taxon>Geopseudomonas</taxon>
    </lineage>
</organism>
<dbReference type="InterPro" id="IPR005628">
    <property type="entry name" value="GspK"/>
</dbReference>
<name>A0ABS6MT80_9GAMM</name>
<dbReference type="InterPro" id="IPR049031">
    <property type="entry name" value="T2SSK_SAM-like_1st"/>
</dbReference>
<evidence type="ECO:0000313" key="2">
    <source>
        <dbReference type="EMBL" id="MBV2131599.1"/>
    </source>
</evidence>
<evidence type="ECO:0000313" key="3">
    <source>
        <dbReference type="Proteomes" id="UP000813068"/>
    </source>
</evidence>
<dbReference type="Pfam" id="PF21687">
    <property type="entry name" value="T2SSK_1st"/>
    <property type="match status" value="1"/>
</dbReference>
<reference evidence="2 3" key="1">
    <citation type="submission" date="2021-06" db="EMBL/GenBank/DDBJ databases">
        <title>Differences between aerobic and microaerobic xylene degrading microbial communities.</title>
        <authorList>
            <person name="Banerjee S."/>
            <person name="Tancsics A."/>
        </authorList>
    </citation>
    <scope>NUCLEOTIDE SEQUENCE [LARGE SCALE GENOMIC DNA]</scope>
    <source>
        <strain evidence="2 3">MAP12</strain>
    </source>
</reference>